<dbReference type="InterPro" id="IPR043504">
    <property type="entry name" value="Peptidase_S1_PA_chymotrypsin"/>
</dbReference>
<evidence type="ECO:0000259" key="4">
    <source>
        <dbReference type="SMART" id="SM00228"/>
    </source>
</evidence>
<dbReference type="SUPFAM" id="SSF50494">
    <property type="entry name" value="Trypsin-like serine proteases"/>
    <property type="match status" value="2"/>
</dbReference>
<accession>A0AAD5SBN5</accession>
<sequence>MDIDIPFADAPAEGGANGVAAEASNALASDSLPLGTQPKRKRSRSDAAGGAAKRAELGETETLSGFPILSQQPEWQRTVEKAIPSIVSIRFSQVSAFDTESPVGNFLRRRGGCKLDLTGKLALQESSEASGFVVDATRGIILTNRHVACAGPFVGEAVWHDHEEAEVFAIYRDPIHDFGFLKFDPKKIRYMSVTEIALAPESAKVGLDIRVVGNDAGEKLSILAGSISRLDRNAPEYGEMTYNDFNTFYLQAASSTSGGSSGSPVLNIEGKAVALQAGGHTKAATDFFFPLDRVKRALKFIQEGKPVPRGTIQVQFYHRPFDEVRRLGLKDATEAYVRKLDPTEIGMLVAETVVPKGPASSMLEEGDVLISINGQYITKFVPLEDMLDNSIGRAIKVKVERGGEELEFDIEVQNLHSITPDQYLEIGGGKLNNLSYQLARQFAVPVEGVYVCEASGMFRLDGPDHGWIIESVDTKPTPNLEALIAAVEDIPDRERIPITYYSIADIHSKSVAIVSNERHWSSFRLAKRNDATGLWDFTDLGNPVPPKELKPITGKFAELDDSLGLAKNLFQSIVKVSMYIPARIEGFPKSRKHGAGVVIDAEKGLIVVGRNIVPITLGDVSLTFADSIIIPGKVLFLHPTQSFAIVSYEPKLLGMTPVVSAPLSRNPMVQGHKVSLVALNHNQRPVCIETIITDITSVTIPQSATPRFRAVNFDAVTLDTPLAQQCSSGVLADAEGRVQGLWLSFLGERTSHGADNEYHLGIQISIVDAITAALKVGRTPILKGLPVEVMPVQISQARHMGLTEEWVQAVEEANPQRRQLFLIRRTESGSVTAKVLKDLDLILSIGGKTITRINELEIGEGWGDEVEICILRDKKELKLRVPTIGFTNGETKRVVMWAGAVLHEPHRAVLQQSTTLPSRIYVSGRAKGSPAYMYGIVPTQWITGVNGQKVQTLDEFVAAVKGLEDNEYVRIKTMSFDNVPCVLSIKQCKHYWPTAELVRDETSDVGWRKIE</sequence>
<keyword evidence="6" id="KW-1185">Reference proteome</keyword>
<evidence type="ECO:0000313" key="6">
    <source>
        <dbReference type="Proteomes" id="UP001212841"/>
    </source>
</evidence>
<dbReference type="Gene3D" id="2.40.10.120">
    <property type="match status" value="1"/>
</dbReference>
<dbReference type="Gene3D" id="2.30.42.10">
    <property type="match status" value="2"/>
</dbReference>
<dbReference type="AlphaFoldDB" id="A0AAD5SBN5"/>
<protein>
    <recommendedName>
        <fullName evidence="4">PDZ domain-containing protein</fullName>
    </recommendedName>
</protein>
<dbReference type="EMBL" id="JADGJD010000381">
    <property type="protein sequence ID" value="KAJ3051563.1"/>
    <property type="molecule type" value="Genomic_DNA"/>
</dbReference>
<dbReference type="SUPFAM" id="SSF50156">
    <property type="entry name" value="PDZ domain-like"/>
    <property type="match status" value="3"/>
</dbReference>
<feature type="domain" description="PDZ" evidence="4">
    <location>
        <begin position="325"/>
        <end position="403"/>
    </location>
</feature>
<dbReference type="PANTHER" id="PTHR46366:SF8">
    <property type="entry name" value="PRO-APOPTOTIC SERINE PROTEASE NMA111"/>
    <property type="match status" value="1"/>
</dbReference>
<gene>
    <name evidence="5" type="ORF">HK097_007424</name>
</gene>
<proteinExistence type="inferred from homology"/>
<dbReference type="InterPro" id="IPR036034">
    <property type="entry name" value="PDZ_sf"/>
</dbReference>
<dbReference type="Pfam" id="PF13365">
    <property type="entry name" value="Trypsin_2"/>
    <property type="match status" value="1"/>
</dbReference>
<dbReference type="GO" id="GO:0004252">
    <property type="term" value="F:serine-type endopeptidase activity"/>
    <property type="evidence" value="ECO:0007669"/>
    <property type="project" value="InterPro"/>
</dbReference>
<evidence type="ECO:0000256" key="2">
    <source>
        <dbReference type="ARBA" id="ARBA00022737"/>
    </source>
</evidence>
<reference evidence="5" key="1">
    <citation type="submission" date="2020-05" db="EMBL/GenBank/DDBJ databases">
        <title>Phylogenomic resolution of chytrid fungi.</title>
        <authorList>
            <person name="Stajich J.E."/>
            <person name="Amses K."/>
            <person name="Simmons R."/>
            <person name="Seto K."/>
            <person name="Myers J."/>
            <person name="Bonds A."/>
            <person name="Quandt C.A."/>
            <person name="Barry K."/>
            <person name="Liu P."/>
            <person name="Grigoriev I."/>
            <person name="Longcore J.E."/>
            <person name="James T.Y."/>
        </authorList>
    </citation>
    <scope>NUCLEOTIDE SEQUENCE</scope>
    <source>
        <strain evidence="5">JEL0318</strain>
    </source>
</reference>
<dbReference type="InterPro" id="IPR009003">
    <property type="entry name" value="Peptidase_S1_PA"/>
</dbReference>
<dbReference type="GO" id="GO:0006508">
    <property type="term" value="P:proteolysis"/>
    <property type="evidence" value="ECO:0007669"/>
    <property type="project" value="InterPro"/>
</dbReference>
<dbReference type="Pfam" id="PF12812">
    <property type="entry name" value="PDZ_1"/>
    <property type="match status" value="2"/>
</dbReference>
<dbReference type="InterPro" id="IPR001940">
    <property type="entry name" value="Peptidase_S1C"/>
</dbReference>
<comment type="caution">
    <text evidence="5">The sequence shown here is derived from an EMBL/GenBank/DDBJ whole genome shotgun (WGS) entry which is preliminary data.</text>
</comment>
<dbReference type="Gene3D" id="2.40.10.10">
    <property type="entry name" value="Trypsin-like serine proteases"/>
    <property type="match status" value="2"/>
</dbReference>
<dbReference type="CDD" id="cd06786">
    <property type="entry name" value="cpPDZ1_ScNma111-like"/>
    <property type="match status" value="1"/>
</dbReference>
<comment type="similarity">
    <text evidence="1">Belongs to the peptidase S1C family.</text>
</comment>
<keyword evidence="2" id="KW-0677">Repeat</keyword>
<dbReference type="Proteomes" id="UP001212841">
    <property type="component" value="Unassembled WGS sequence"/>
</dbReference>
<dbReference type="SMART" id="SM00228">
    <property type="entry name" value="PDZ"/>
    <property type="match status" value="2"/>
</dbReference>
<evidence type="ECO:0000256" key="3">
    <source>
        <dbReference type="SAM" id="MobiDB-lite"/>
    </source>
</evidence>
<dbReference type="InterPro" id="IPR001478">
    <property type="entry name" value="PDZ"/>
</dbReference>
<evidence type="ECO:0000313" key="5">
    <source>
        <dbReference type="EMBL" id="KAJ3051563.1"/>
    </source>
</evidence>
<feature type="region of interest" description="Disordered" evidence="3">
    <location>
        <begin position="21"/>
        <end position="56"/>
    </location>
</feature>
<dbReference type="InterPro" id="IPR025926">
    <property type="entry name" value="PDZ-like_dom"/>
</dbReference>
<dbReference type="PRINTS" id="PR00834">
    <property type="entry name" value="PROTEASES2C"/>
</dbReference>
<feature type="domain" description="PDZ" evidence="4">
    <location>
        <begin position="904"/>
        <end position="977"/>
    </location>
</feature>
<dbReference type="PANTHER" id="PTHR46366">
    <property type="entry name" value="PRO-APOPTOTIC SERINE PROTEASE NMA111"/>
    <property type="match status" value="1"/>
</dbReference>
<dbReference type="CDD" id="cd06719">
    <property type="entry name" value="PDZ2-4_Nma111p-like"/>
    <property type="match status" value="1"/>
</dbReference>
<evidence type="ECO:0000256" key="1">
    <source>
        <dbReference type="ARBA" id="ARBA00010541"/>
    </source>
</evidence>
<name>A0AAD5SBN5_9FUNG</name>
<organism evidence="5 6">
    <name type="scientific">Rhizophlyctis rosea</name>
    <dbReference type="NCBI Taxonomy" id="64517"/>
    <lineage>
        <taxon>Eukaryota</taxon>
        <taxon>Fungi</taxon>
        <taxon>Fungi incertae sedis</taxon>
        <taxon>Chytridiomycota</taxon>
        <taxon>Chytridiomycota incertae sedis</taxon>
        <taxon>Chytridiomycetes</taxon>
        <taxon>Rhizophlyctidales</taxon>
        <taxon>Rhizophlyctidaceae</taxon>
        <taxon>Rhizophlyctis</taxon>
    </lineage>
</organism>